<dbReference type="VEuPathDB" id="FungiDB:PCH_Pc21g16260"/>
<accession>B6HKY4</accession>
<gene>
    <name evidence="1" type="ORF">Pc21g16260</name>
    <name evidence="1" type="ORF">PCH_Pc21g16260</name>
</gene>
<evidence type="ECO:0000313" key="1">
    <source>
        <dbReference type="EMBL" id="CAP96523.1"/>
    </source>
</evidence>
<reference evidence="1 2" key="1">
    <citation type="journal article" date="2008" name="Nat. Biotechnol.">
        <title>Genome sequencing and analysis of the filamentous fungus Penicillium chrysogenum.</title>
        <authorList>
            <person name="van den Berg M.A."/>
            <person name="Albang R."/>
            <person name="Albermann K."/>
            <person name="Badger J.H."/>
            <person name="Daran J.-M."/>
            <person name="Driessen A.J.M."/>
            <person name="Garcia-Estrada C."/>
            <person name="Fedorova N.D."/>
            <person name="Harris D.M."/>
            <person name="Heijne W.H.M."/>
            <person name="Joardar V.S."/>
            <person name="Kiel J.A.K.W."/>
            <person name="Kovalchuk A."/>
            <person name="Martin J.F."/>
            <person name="Nierman W.C."/>
            <person name="Nijland J.G."/>
            <person name="Pronk J.T."/>
            <person name="Roubos J.A."/>
            <person name="van der Klei I.J."/>
            <person name="van Peij N.N.M.E."/>
            <person name="Veenhuis M."/>
            <person name="von Doehren H."/>
            <person name="Wagner C."/>
            <person name="Wortman J.R."/>
            <person name="Bovenberg R.A.L."/>
        </authorList>
    </citation>
    <scope>NUCLEOTIDE SEQUENCE [LARGE SCALE GENOMIC DNA]</scope>
    <source>
        <strain evidence="2">ATCC 28089 / DSM 1075 / NRRL 1951 / Wisconsin 54-1255</strain>
    </source>
</reference>
<sequence>MSARPVVGRSLELGNNDEKRSERWRPSVYAIVGGSLSGLGDPERWFFQIPNCAHCQALANNENICKQGEGSRGWRAAIEDKCNHVGATDMLARLASISPPLCSPCPFVQQLPVFWQSHIETALACPTNETIYVLHKARWANIPEAPL</sequence>
<dbReference type="Proteomes" id="UP000000724">
    <property type="component" value="Contig Pc00c21"/>
</dbReference>
<dbReference type="OrthoDB" id="10318084at2759"/>
<dbReference type="AlphaFoldDB" id="B6HKY4"/>
<keyword evidence="2" id="KW-1185">Reference proteome</keyword>
<evidence type="ECO:0000313" key="2">
    <source>
        <dbReference type="Proteomes" id="UP000000724"/>
    </source>
</evidence>
<dbReference type="HOGENOM" id="CLU_125093_0_0_1"/>
<protein>
    <submittedName>
        <fullName evidence="1">Uncharacterized protein</fullName>
    </submittedName>
</protein>
<name>B6HKY4_PENRW</name>
<proteinExistence type="predicted"/>
<dbReference type="OMA" id="QIPNCAH"/>
<dbReference type="EMBL" id="AM920436">
    <property type="protein sequence ID" value="CAP96523.1"/>
    <property type="molecule type" value="Genomic_DNA"/>
</dbReference>
<organism evidence="1 2">
    <name type="scientific">Penicillium rubens (strain ATCC 28089 / DSM 1075 / NRRL 1951 / Wisconsin 54-1255)</name>
    <name type="common">Penicillium chrysogenum</name>
    <dbReference type="NCBI Taxonomy" id="500485"/>
    <lineage>
        <taxon>Eukaryota</taxon>
        <taxon>Fungi</taxon>
        <taxon>Dikarya</taxon>
        <taxon>Ascomycota</taxon>
        <taxon>Pezizomycotina</taxon>
        <taxon>Eurotiomycetes</taxon>
        <taxon>Eurotiomycetidae</taxon>
        <taxon>Eurotiales</taxon>
        <taxon>Aspergillaceae</taxon>
        <taxon>Penicillium</taxon>
        <taxon>Penicillium chrysogenum species complex</taxon>
    </lineage>
</organism>